<accession>A0A6I3X6L5</accession>
<evidence type="ECO:0000313" key="2">
    <source>
        <dbReference type="Proteomes" id="UP000431684"/>
    </source>
</evidence>
<keyword evidence="2" id="KW-1185">Reference proteome</keyword>
<proteinExistence type="predicted"/>
<dbReference type="Proteomes" id="UP000431684">
    <property type="component" value="Unassembled WGS sequence"/>
</dbReference>
<organism evidence="1 2">
    <name type="scientific">Pseudoduganella dura</name>
    <dbReference type="NCBI Taxonomy" id="321982"/>
    <lineage>
        <taxon>Bacteria</taxon>
        <taxon>Pseudomonadati</taxon>
        <taxon>Pseudomonadota</taxon>
        <taxon>Betaproteobacteria</taxon>
        <taxon>Burkholderiales</taxon>
        <taxon>Oxalobacteraceae</taxon>
        <taxon>Telluria group</taxon>
        <taxon>Pseudoduganella</taxon>
    </lineage>
</organism>
<dbReference type="InterPro" id="IPR021490">
    <property type="entry name" value="DUF3144"/>
</dbReference>
<gene>
    <name evidence="1" type="ORF">GJV26_05320</name>
</gene>
<dbReference type="AlphaFoldDB" id="A0A6I3X6L5"/>
<dbReference type="Gene3D" id="1.10.287.3020">
    <property type="match status" value="1"/>
</dbReference>
<dbReference type="OrthoDB" id="5344355at2"/>
<reference evidence="1 2" key="1">
    <citation type="submission" date="2019-11" db="EMBL/GenBank/DDBJ databases">
        <title>Draft Genome Sequences of Six Type Strains of the Genus Massilia.</title>
        <authorList>
            <person name="Miess H."/>
            <person name="Frediansyah A."/>
            <person name="Goeker M."/>
            <person name="Gross H."/>
        </authorList>
    </citation>
    <scope>NUCLEOTIDE SEQUENCE [LARGE SCALE GENOMIC DNA]</scope>
    <source>
        <strain evidence="1 2">DSM 17513</strain>
    </source>
</reference>
<comment type="caution">
    <text evidence="1">The sequence shown here is derived from an EMBL/GenBank/DDBJ whole genome shotgun (WGS) entry which is preliminary data.</text>
</comment>
<evidence type="ECO:0000313" key="1">
    <source>
        <dbReference type="EMBL" id="MUI11907.1"/>
    </source>
</evidence>
<protein>
    <submittedName>
        <fullName evidence="1">DUF3144 domain-containing protein</fullName>
    </submittedName>
</protein>
<dbReference type="EMBL" id="WNWM01000002">
    <property type="protein sequence ID" value="MUI11907.1"/>
    <property type="molecule type" value="Genomic_DNA"/>
</dbReference>
<name>A0A6I3X6L5_9BURK</name>
<sequence length="105" mass="11516">MSENGNSNGNGIDAAFWERADAIIHLANEQGTQAPNSNVSASLLYAASRFNAFIVANGASDAATMKADREEAIRYFTEEYRKMLSQNLDDYIENFDGYLPRAAQG</sequence>
<dbReference type="RefSeq" id="WP_155707917.1">
    <property type="nucleotide sequence ID" value="NZ_BMWU01000085.1"/>
</dbReference>
<dbReference type="Pfam" id="PF11342">
    <property type="entry name" value="DUF3144"/>
    <property type="match status" value="1"/>
</dbReference>